<dbReference type="GeneID" id="25077792"/>
<evidence type="ECO:0000313" key="10">
    <source>
        <dbReference type="EMBL" id="AKP94661.1"/>
    </source>
</evidence>
<geneLocation type="plastid" evidence="10"/>
<feature type="binding site" description="axial binding residue" evidence="9">
    <location>
        <position position="17"/>
    </location>
    <ligand>
        <name>heme b</name>
        <dbReference type="ChEBI" id="CHEBI:60344"/>
    </ligand>
    <ligandPart>
        <name>Fe</name>
        <dbReference type="ChEBI" id="CHEBI:18248"/>
    </ligandPart>
</feature>
<feature type="binding site" evidence="8">
    <location>
        <position position="125"/>
    </location>
    <ligand>
        <name>heme b</name>
        <dbReference type="ChEBI" id="CHEBI:60344"/>
    </ligand>
</feature>
<reference evidence="10" key="1">
    <citation type="journal article" date="2015" name="PLoS ONE">
        <title>The Plastid Genome of the Cryptomonad Teleaulax amphioxeia.</title>
        <authorList>
            <person name="Kim J.I."/>
            <person name="Yoon H.S."/>
            <person name="Yi G."/>
            <person name="Kim H.S."/>
            <person name="Yih W."/>
            <person name="Shin W."/>
        </authorList>
    </citation>
    <scope>NUCLEOTIDE SEQUENCE</scope>
    <source>
        <strain evidence="10">HACCP-CR01</strain>
    </source>
</reference>
<proteinExistence type="inferred from homology"/>
<evidence type="ECO:0000256" key="6">
    <source>
        <dbReference type="ARBA" id="ARBA00023004"/>
    </source>
</evidence>
<keyword evidence="6 9" id="KW-0408">Iron</keyword>
<dbReference type="PANTHER" id="PTHR10720:SF0">
    <property type="entry name" value="HEME OXYGENASE"/>
    <property type="match status" value="1"/>
</dbReference>
<dbReference type="InterPro" id="IPR002051">
    <property type="entry name" value="Haem_Oase"/>
</dbReference>
<dbReference type="CDD" id="cd19165">
    <property type="entry name" value="HemeO"/>
    <property type="match status" value="1"/>
</dbReference>
<evidence type="ECO:0000256" key="3">
    <source>
        <dbReference type="ARBA" id="ARBA00022617"/>
    </source>
</evidence>
<dbReference type="GO" id="GO:0020037">
    <property type="term" value="F:heme binding"/>
    <property type="evidence" value="ECO:0007669"/>
    <property type="project" value="TreeGrafter"/>
</dbReference>
<organism evidence="10">
    <name type="scientific">Teleaulax amphioxeia</name>
    <dbReference type="NCBI Taxonomy" id="77931"/>
    <lineage>
        <taxon>Eukaryota</taxon>
        <taxon>Cryptophyceae</taxon>
        <taxon>Pyrenomonadales</taxon>
        <taxon>Geminigeraceae</taxon>
        <taxon>Teleaulax</taxon>
    </lineage>
</organism>
<dbReference type="SUPFAM" id="SSF48613">
    <property type="entry name" value="Heme oxygenase-like"/>
    <property type="match status" value="1"/>
</dbReference>
<dbReference type="AlphaFoldDB" id="A0A0H4SLZ3"/>
<dbReference type="GO" id="GO:0046872">
    <property type="term" value="F:metal ion binding"/>
    <property type="evidence" value="ECO:0007669"/>
    <property type="project" value="UniProtKB-KW"/>
</dbReference>
<evidence type="ECO:0000256" key="2">
    <source>
        <dbReference type="ARBA" id="ARBA00012360"/>
    </source>
</evidence>
<dbReference type="Pfam" id="PF01126">
    <property type="entry name" value="Heme_oxygenase"/>
    <property type="match status" value="1"/>
</dbReference>
<comment type="similarity">
    <text evidence="1">Belongs to the heme oxygenase family.</text>
</comment>
<keyword evidence="5" id="KW-0560">Oxidoreductase</keyword>
<dbReference type="PANTHER" id="PTHR10720">
    <property type="entry name" value="HEME OXYGENASE"/>
    <property type="match status" value="1"/>
</dbReference>
<dbReference type="RefSeq" id="YP_009159243.1">
    <property type="nucleotide sequence ID" value="NC_027589.1"/>
</dbReference>
<feature type="binding site" evidence="8">
    <location>
        <position position="10"/>
    </location>
    <ligand>
        <name>heme b</name>
        <dbReference type="ChEBI" id="CHEBI:60344"/>
    </ligand>
</feature>
<keyword evidence="10" id="KW-0934">Plastid</keyword>
<keyword evidence="3 8" id="KW-0349">Heme</keyword>
<dbReference type="InterPro" id="IPR018207">
    <property type="entry name" value="Haem_oxygenase_CS"/>
</dbReference>
<dbReference type="EC" id="1.14.14.18" evidence="2"/>
<dbReference type="InterPro" id="IPR016053">
    <property type="entry name" value="Haem_Oase-like"/>
</dbReference>
<gene>
    <name evidence="10" type="primary">pbsA</name>
    <name evidence="10" type="ORF">TampPt_p091</name>
</gene>
<evidence type="ECO:0000256" key="8">
    <source>
        <dbReference type="PIRSR" id="PIRSR000343-1"/>
    </source>
</evidence>
<evidence type="ECO:0000256" key="1">
    <source>
        <dbReference type="ARBA" id="ARBA00006134"/>
    </source>
</evidence>
<evidence type="ECO:0000256" key="9">
    <source>
        <dbReference type="PIRSR" id="PIRSR000343-2"/>
    </source>
</evidence>
<sequence>MTSNLATQLREGTSKSHTMAENVNFIKSFLGGVIDKGSYTEMLSKLYFVYEAIETAMEKNKDHDYIKPIYFPELNRTESLRQDLEFHYGDNWLENTPPSAATLDYVNRINQISEEKPELLVAHAYTRYLGDLSGGQILKKIAQRGMGLEGSKGLAFYEFNQVADESQFKINYKAALDSLPIKENEASQIIAEANIAFTLNMNIFSELEFNLVKFVLSKIRGASNAIQEQFLQLKKS</sequence>
<evidence type="ECO:0000256" key="4">
    <source>
        <dbReference type="ARBA" id="ARBA00022723"/>
    </source>
</evidence>
<dbReference type="PROSITE" id="PS00593">
    <property type="entry name" value="HEME_OXYGENASE"/>
    <property type="match status" value="1"/>
</dbReference>
<dbReference type="InterPro" id="IPR016084">
    <property type="entry name" value="Haem_Oase-like_multi-hlx"/>
</dbReference>
<dbReference type="EMBL" id="KP899713">
    <property type="protein sequence ID" value="AKP94661.1"/>
    <property type="molecule type" value="Genomic_DNA"/>
</dbReference>
<dbReference type="GO" id="GO:0042167">
    <property type="term" value="P:heme catabolic process"/>
    <property type="evidence" value="ECO:0007669"/>
    <property type="project" value="TreeGrafter"/>
</dbReference>
<dbReference type="PIRSF" id="PIRSF000343">
    <property type="entry name" value="Haem_Oase"/>
    <property type="match status" value="1"/>
</dbReference>
<dbReference type="FunFam" id="1.20.910.10:FF:000001">
    <property type="entry name" value="Heme oxygenase 1"/>
    <property type="match status" value="1"/>
</dbReference>
<keyword evidence="4 9" id="KW-0479">Metal-binding</keyword>
<protein>
    <recommendedName>
        <fullName evidence="2">heme oxygenase (biliverdin-producing)</fullName>
        <ecNumber evidence="2">1.14.14.18</ecNumber>
    </recommendedName>
</protein>
<evidence type="ECO:0000256" key="5">
    <source>
        <dbReference type="ARBA" id="ARBA00023002"/>
    </source>
</evidence>
<accession>A0A0H4SLZ3</accession>
<dbReference type="GO" id="GO:0004392">
    <property type="term" value="F:heme oxygenase (decyclizing) activity"/>
    <property type="evidence" value="ECO:0007669"/>
    <property type="project" value="UniProtKB-EC"/>
</dbReference>
<dbReference type="GO" id="GO:0006979">
    <property type="term" value="P:response to oxidative stress"/>
    <property type="evidence" value="ECO:0007669"/>
    <property type="project" value="TreeGrafter"/>
</dbReference>
<dbReference type="Gene3D" id="1.20.910.10">
    <property type="entry name" value="Heme oxygenase-like"/>
    <property type="match status" value="1"/>
</dbReference>
<evidence type="ECO:0000256" key="7">
    <source>
        <dbReference type="ARBA" id="ARBA00048328"/>
    </source>
</evidence>
<name>A0A0H4SLZ3_9CRYP</name>
<dbReference type="GO" id="GO:0006788">
    <property type="term" value="P:heme oxidation"/>
    <property type="evidence" value="ECO:0007669"/>
    <property type="project" value="InterPro"/>
</dbReference>
<dbReference type="PRINTS" id="PR00088">
    <property type="entry name" value="HAEMOXYGNASE"/>
</dbReference>
<comment type="catalytic activity">
    <reaction evidence="7">
        <text>heme b + 3 reduced [NADPH--hemoprotein reductase] + 3 O2 = biliverdin IXalpha + CO + Fe(2+) + 3 oxidized [NADPH--hemoprotein reductase] + 3 H2O + H(+)</text>
        <dbReference type="Rhea" id="RHEA:21764"/>
        <dbReference type="Rhea" id="RHEA-COMP:11964"/>
        <dbReference type="Rhea" id="RHEA-COMP:11965"/>
        <dbReference type="ChEBI" id="CHEBI:15377"/>
        <dbReference type="ChEBI" id="CHEBI:15378"/>
        <dbReference type="ChEBI" id="CHEBI:15379"/>
        <dbReference type="ChEBI" id="CHEBI:17245"/>
        <dbReference type="ChEBI" id="CHEBI:29033"/>
        <dbReference type="ChEBI" id="CHEBI:57618"/>
        <dbReference type="ChEBI" id="CHEBI:57991"/>
        <dbReference type="ChEBI" id="CHEBI:58210"/>
        <dbReference type="ChEBI" id="CHEBI:60344"/>
        <dbReference type="EC" id="1.14.14.18"/>
    </reaction>
</comment>